<evidence type="ECO:0000313" key="7">
    <source>
        <dbReference type="EMBL" id="QSG10739.1"/>
    </source>
</evidence>
<keyword evidence="2 4" id="KW-0238">DNA-binding</keyword>
<dbReference type="Pfam" id="PF02899">
    <property type="entry name" value="Phage_int_SAM_1"/>
    <property type="match status" value="1"/>
</dbReference>
<reference evidence="7" key="1">
    <citation type="submission" date="2020-11" db="EMBL/GenBank/DDBJ databases">
        <title>Carbohydrate-dependent, anaerobic sulfur respiration: A novel catabolism in halophilic archaea.</title>
        <authorList>
            <person name="Sorokin D.Y."/>
            <person name="Messina E."/>
            <person name="Smedile F."/>
            <person name="La Cono V."/>
            <person name="Hallsworth J.E."/>
            <person name="Yakimov M.M."/>
        </authorList>
    </citation>
    <scope>NUCLEOTIDE SEQUENCE</scope>
    <source>
        <strain evidence="7">HSR-Bgl</strain>
    </source>
</reference>
<protein>
    <submittedName>
        <fullName evidence="7">XerD/XerC family integrase</fullName>
    </submittedName>
</protein>
<dbReference type="InterPro" id="IPR004107">
    <property type="entry name" value="Integrase_SAM-like_N"/>
</dbReference>
<dbReference type="InterPro" id="IPR010998">
    <property type="entry name" value="Integrase_recombinase_N"/>
</dbReference>
<evidence type="ECO:0000256" key="1">
    <source>
        <dbReference type="ARBA" id="ARBA00022908"/>
    </source>
</evidence>
<gene>
    <name evidence="7" type="primary">xerC</name>
    <name evidence="7" type="ORF">HSBGL_0302</name>
</gene>
<keyword evidence="3" id="KW-0233">DNA recombination</keyword>
<proteinExistence type="predicted"/>
<dbReference type="GO" id="GO:0015074">
    <property type="term" value="P:DNA integration"/>
    <property type="evidence" value="ECO:0007669"/>
    <property type="project" value="UniProtKB-KW"/>
</dbReference>
<dbReference type="PROSITE" id="PS51898">
    <property type="entry name" value="TYR_RECOMBINASE"/>
    <property type="match status" value="1"/>
</dbReference>
<dbReference type="InterPro" id="IPR050090">
    <property type="entry name" value="Tyrosine_recombinase_XerCD"/>
</dbReference>
<dbReference type="Gene3D" id="1.10.150.130">
    <property type="match status" value="1"/>
</dbReference>
<dbReference type="InterPro" id="IPR013762">
    <property type="entry name" value="Integrase-like_cat_sf"/>
</dbReference>
<dbReference type="RefSeq" id="WP_229125331.1">
    <property type="nucleotide sequence ID" value="NZ_CP064789.1"/>
</dbReference>
<dbReference type="GeneID" id="68859830"/>
<dbReference type="PANTHER" id="PTHR30349">
    <property type="entry name" value="PHAGE INTEGRASE-RELATED"/>
    <property type="match status" value="1"/>
</dbReference>
<dbReference type="AlphaFoldDB" id="A0A897NIM8"/>
<dbReference type="GO" id="GO:0003677">
    <property type="term" value="F:DNA binding"/>
    <property type="evidence" value="ECO:0007669"/>
    <property type="project" value="UniProtKB-UniRule"/>
</dbReference>
<evidence type="ECO:0000313" key="8">
    <source>
        <dbReference type="Proteomes" id="UP000663305"/>
    </source>
</evidence>
<dbReference type="PROSITE" id="PS51900">
    <property type="entry name" value="CB"/>
    <property type="match status" value="1"/>
</dbReference>
<dbReference type="InterPro" id="IPR002104">
    <property type="entry name" value="Integrase_catalytic"/>
</dbReference>
<dbReference type="SUPFAM" id="SSF56349">
    <property type="entry name" value="DNA breaking-rejoining enzymes"/>
    <property type="match status" value="1"/>
</dbReference>
<feature type="domain" description="Core-binding (CB)" evidence="6">
    <location>
        <begin position="7"/>
        <end position="92"/>
    </location>
</feature>
<accession>A0A897NIM8</accession>
<evidence type="ECO:0000256" key="3">
    <source>
        <dbReference type="ARBA" id="ARBA00023172"/>
    </source>
</evidence>
<evidence type="ECO:0000259" key="6">
    <source>
        <dbReference type="PROSITE" id="PS51900"/>
    </source>
</evidence>
<dbReference type="Proteomes" id="UP000663305">
    <property type="component" value="Chromosome"/>
</dbReference>
<keyword evidence="1" id="KW-0229">DNA integration</keyword>
<sequence>MTEQKPISPQEAKEWYLENRRADIAEATYTAHQYRLSAFVEWCEINDIENMNNISGRHFHKYKTWRREEGDCNKVTLATQLSTLKVFINFCEGIDAVQKGLSEYIDPPTMSKQEDVNDDHLDVETAEVIIEHNRKYNYSQRNHVIFELLWHTGMRNGALRSIDLRDFDAENGCIEVVHRPEEDTPIKNKTEGQRIVALKPKVNSIVSDYVDHNRISKTDEYGREPLITTRQGRISKGAIRTACYHLTLPCTYGMGCPHRRDTADCEALKTHHSASKCPSSHASHSLRKGAITHARRQDVPLEAVSERMDVSADILKKHYDKRTKKEQMKTRRGYFDSI</sequence>
<name>A0A897NIM8_9EURY</name>
<dbReference type="InterPro" id="IPR011010">
    <property type="entry name" value="DNA_brk_join_enz"/>
</dbReference>
<dbReference type="CDD" id="cd00397">
    <property type="entry name" value="DNA_BRE_C"/>
    <property type="match status" value="1"/>
</dbReference>
<organism evidence="7 8">
    <name type="scientific">Halapricum desulfuricans</name>
    <dbReference type="NCBI Taxonomy" id="2841257"/>
    <lineage>
        <taxon>Archaea</taxon>
        <taxon>Methanobacteriati</taxon>
        <taxon>Methanobacteriota</taxon>
        <taxon>Stenosarchaea group</taxon>
        <taxon>Halobacteria</taxon>
        <taxon>Halobacteriales</taxon>
        <taxon>Haloarculaceae</taxon>
        <taxon>Halapricum</taxon>
    </lineage>
</organism>
<feature type="domain" description="Tyr recombinase" evidence="5">
    <location>
        <begin position="116"/>
        <end position="332"/>
    </location>
</feature>
<dbReference type="InterPro" id="IPR044068">
    <property type="entry name" value="CB"/>
</dbReference>
<dbReference type="Pfam" id="PF00589">
    <property type="entry name" value="Phage_integrase"/>
    <property type="match status" value="1"/>
</dbReference>
<dbReference type="GO" id="GO:0006310">
    <property type="term" value="P:DNA recombination"/>
    <property type="evidence" value="ECO:0007669"/>
    <property type="project" value="UniProtKB-KW"/>
</dbReference>
<evidence type="ECO:0000259" key="5">
    <source>
        <dbReference type="PROSITE" id="PS51898"/>
    </source>
</evidence>
<dbReference type="EMBL" id="CP064789">
    <property type="protein sequence ID" value="QSG10739.1"/>
    <property type="molecule type" value="Genomic_DNA"/>
</dbReference>
<evidence type="ECO:0000256" key="2">
    <source>
        <dbReference type="ARBA" id="ARBA00023125"/>
    </source>
</evidence>
<dbReference type="PANTHER" id="PTHR30349:SF41">
    <property type="entry name" value="INTEGRASE_RECOMBINASE PROTEIN MJ0367-RELATED"/>
    <property type="match status" value="1"/>
</dbReference>
<evidence type="ECO:0000256" key="4">
    <source>
        <dbReference type="PROSITE-ProRule" id="PRU01248"/>
    </source>
</evidence>
<dbReference type="Gene3D" id="1.10.443.10">
    <property type="entry name" value="Intergrase catalytic core"/>
    <property type="match status" value="1"/>
</dbReference>